<organism evidence="2 3">
    <name type="scientific">Pseudooceanicola nitratireducens</name>
    <dbReference type="NCBI Taxonomy" id="517719"/>
    <lineage>
        <taxon>Bacteria</taxon>
        <taxon>Pseudomonadati</taxon>
        <taxon>Pseudomonadota</taxon>
        <taxon>Alphaproteobacteria</taxon>
        <taxon>Rhodobacterales</taxon>
        <taxon>Paracoccaceae</taxon>
        <taxon>Pseudooceanicola</taxon>
    </lineage>
</organism>
<dbReference type="OrthoDB" id="9802763at2"/>
<keyword evidence="1" id="KW-0812">Transmembrane</keyword>
<dbReference type="InterPro" id="IPR004714">
    <property type="entry name" value="Cyt_oxidase_maturation_cbb3"/>
</dbReference>
<dbReference type="PANTHER" id="PTHR41532:SF1">
    <property type="entry name" value="FIXS PROTEIN"/>
    <property type="match status" value="1"/>
</dbReference>
<feature type="transmembrane region" description="Helical" evidence="1">
    <location>
        <begin position="6"/>
        <end position="26"/>
    </location>
</feature>
<keyword evidence="1" id="KW-0472">Membrane</keyword>
<gene>
    <name evidence="2" type="ORF">SAMN05421762_0901</name>
</gene>
<evidence type="ECO:0000313" key="3">
    <source>
        <dbReference type="Proteomes" id="UP000231644"/>
    </source>
</evidence>
<sequence>MTILYLLIPLTMAMGAVGLLTFFWTLNNGQYDDPQGDAQRILQSEDRPLLPTARPDEEKL</sequence>
<accession>A0A1I1J6E3</accession>
<reference evidence="2 3" key="1">
    <citation type="submission" date="2016-10" db="EMBL/GenBank/DDBJ databases">
        <authorList>
            <person name="de Groot N.N."/>
        </authorList>
    </citation>
    <scope>NUCLEOTIDE SEQUENCE [LARGE SCALE GENOMIC DNA]</scope>
    <source>
        <strain evidence="2 3">DSM 29619</strain>
    </source>
</reference>
<dbReference type="AlphaFoldDB" id="A0A1I1J6E3"/>
<evidence type="ECO:0000256" key="1">
    <source>
        <dbReference type="SAM" id="Phobius"/>
    </source>
</evidence>
<keyword evidence="1" id="KW-1133">Transmembrane helix</keyword>
<proteinExistence type="predicted"/>
<protein>
    <submittedName>
        <fullName evidence="2">Cytochrome oxidase maturation protein, cbb3-type</fullName>
    </submittedName>
</protein>
<name>A0A1I1J6E3_9RHOB</name>
<dbReference type="PANTHER" id="PTHR41532">
    <property type="entry name" value="FIXS PROTEIN"/>
    <property type="match status" value="1"/>
</dbReference>
<dbReference type="Proteomes" id="UP000231644">
    <property type="component" value="Unassembled WGS sequence"/>
</dbReference>
<keyword evidence="3" id="KW-1185">Reference proteome</keyword>
<dbReference type="Pfam" id="PF03597">
    <property type="entry name" value="FixS"/>
    <property type="match status" value="1"/>
</dbReference>
<dbReference type="EMBL" id="FOLX01000001">
    <property type="protein sequence ID" value="SFC43562.1"/>
    <property type="molecule type" value="Genomic_DNA"/>
</dbReference>
<evidence type="ECO:0000313" key="2">
    <source>
        <dbReference type="EMBL" id="SFC43562.1"/>
    </source>
</evidence>
<dbReference type="NCBIfam" id="TIGR00847">
    <property type="entry name" value="ccoS"/>
    <property type="match status" value="1"/>
</dbReference>
<dbReference type="STRING" id="517719.SAMN05421762_0901"/>
<dbReference type="RefSeq" id="WP_093450891.1">
    <property type="nucleotide sequence ID" value="NZ_FNZG01000002.1"/>
</dbReference>